<dbReference type="EMBL" id="KZ305020">
    <property type="protein sequence ID" value="PIA61296.1"/>
    <property type="molecule type" value="Genomic_DNA"/>
</dbReference>
<gene>
    <name evidence="2" type="ORF">AQUCO_00300674v1</name>
</gene>
<sequence>MTNKSPVFPIPQHPQHFSDYGFDPQIDYLQVLEEAKKHKKDFSRSIDSLHFKLQKPISKEDTKKNKNRKKKWWKNALLFWKKKTSSNGVNNHNDEIEADDYIKRSREYRGLSGPVYITESRSGSSTPCRVSSRPTSGPLAGTLTPMRKGDVDVPYVSLRELNMEQQEEPNYRFSTSAMPIYLVT</sequence>
<dbReference type="InParanoid" id="A0A2G5EZZ8"/>
<evidence type="ECO:0000313" key="3">
    <source>
        <dbReference type="Proteomes" id="UP000230069"/>
    </source>
</evidence>
<dbReference type="STRING" id="218851.A0A2G5EZZ8"/>
<dbReference type="OrthoDB" id="1913474at2759"/>
<dbReference type="FunCoup" id="A0A2G5EZZ8">
    <property type="interactions" value="225"/>
</dbReference>
<protein>
    <submittedName>
        <fullName evidence="2">Uncharacterized protein</fullName>
    </submittedName>
</protein>
<dbReference type="AlphaFoldDB" id="A0A2G5EZZ8"/>
<name>A0A2G5EZZ8_AQUCA</name>
<organism evidence="2 3">
    <name type="scientific">Aquilegia coerulea</name>
    <name type="common">Rocky mountain columbine</name>
    <dbReference type="NCBI Taxonomy" id="218851"/>
    <lineage>
        <taxon>Eukaryota</taxon>
        <taxon>Viridiplantae</taxon>
        <taxon>Streptophyta</taxon>
        <taxon>Embryophyta</taxon>
        <taxon>Tracheophyta</taxon>
        <taxon>Spermatophyta</taxon>
        <taxon>Magnoliopsida</taxon>
        <taxon>Ranunculales</taxon>
        <taxon>Ranunculaceae</taxon>
        <taxon>Thalictroideae</taxon>
        <taxon>Aquilegia</taxon>
    </lineage>
</organism>
<keyword evidence="3" id="KW-1185">Reference proteome</keyword>
<dbReference type="PANTHER" id="PTHR35488">
    <property type="entry name" value="OS05G0358900 PROTEIN-RELATED"/>
    <property type="match status" value="1"/>
</dbReference>
<feature type="region of interest" description="Disordered" evidence="1">
    <location>
        <begin position="119"/>
        <end position="146"/>
    </location>
</feature>
<proteinExistence type="predicted"/>
<reference evidence="2 3" key="1">
    <citation type="submission" date="2017-09" db="EMBL/GenBank/DDBJ databases">
        <title>WGS assembly of Aquilegia coerulea Goldsmith.</title>
        <authorList>
            <person name="Hodges S."/>
            <person name="Kramer E."/>
            <person name="Nordborg M."/>
            <person name="Tomkins J."/>
            <person name="Borevitz J."/>
            <person name="Derieg N."/>
            <person name="Yan J."/>
            <person name="Mihaltcheva S."/>
            <person name="Hayes R.D."/>
            <person name="Rokhsar D."/>
        </authorList>
    </citation>
    <scope>NUCLEOTIDE SEQUENCE [LARGE SCALE GENOMIC DNA]</scope>
    <source>
        <strain evidence="3">cv. Goldsmith</strain>
    </source>
</reference>
<dbReference type="Proteomes" id="UP000230069">
    <property type="component" value="Unassembled WGS sequence"/>
</dbReference>
<dbReference type="PANTHER" id="PTHR35488:SF2">
    <property type="entry name" value="OS05G0358900 PROTEIN"/>
    <property type="match status" value="1"/>
</dbReference>
<accession>A0A2G5EZZ8</accession>
<feature type="compositionally biased region" description="Polar residues" evidence="1">
    <location>
        <begin position="119"/>
        <end position="135"/>
    </location>
</feature>
<evidence type="ECO:0000313" key="2">
    <source>
        <dbReference type="EMBL" id="PIA61296.1"/>
    </source>
</evidence>
<evidence type="ECO:0000256" key="1">
    <source>
        <dbReference type="SAM" id="MobiDB-lite"/>
    </source>
</evidence>